<sequence>MKKYSKKNKKFPSSRKNTIKYRGGVITTFLDMYNNNQLGEKYRLIIPKGTTEYYPDRGGVYMNVKREKTQSIQKLPILRVNSHKIGELRNNSTDFVTKFSVERDERTRTEYLKITDYHIKRNEVITQHFYKATDVIVDENNEILDCNIKEYVKNYLSNGVLPTFLRGKLIGQWDVSNVTDMNCLFQNFAQFNEYINGWNVHNVTNMEDMFSGCEEFNQPLNRWIVRQVTNMEGMFNNCLKFNQPLNNWNVSKVTNMNRMFNECINFNNPLDEWDVHNVTDMKEMFSGCEQFNQRLDEWDVSQVTDMNGMFYECINFNKPLNRWNVSQVTDMGFMFIGCEQFNQPLNGWNVSQVTNMEGMFSRCENFNKPLNEWDVSEVTNMSFMFQDCTRFNQPLNGWDINQNTNVTSMFQDCNISPANKPNLVVRRPPRPVDVDPYQIHKESSKINYKKLNTVLTEFMIEEIPDFPPPPPPPSVPENIPNTDFPPPPPSALENIPNTDFPPPPPSALENIPNTDFPRFFKNTFTSMIDTAADTSEEKKNELRAKLERIMNERLNRLNYKEINQELLETAIKMVNYANQQDEPLKTAYVTTFVEDCVTAYEGSDGMTCVMGALERIFFSFVTAASIVDINHPEWKQIVNCIVVNIKDTIIEYIKEWYKLHKMGTTNAFSKEITNEKRRDDLRGFLISKYPGEGELIDKQIKDYADNIGYDDDDFMYGGRKWRPITRKQLRNTRKRNRTQKIHYT</sequence>
<accession>A0A6C0HV78</accession>
<name>A0A6C0HV78_9ZZZZ</name>
<dbReference type="EMBL" id="MN740015">
    <property type="protein sequence ID" value="QHT84065.1"/>
    <property type="molecule type" value="Genomic_DNA"/>
</dbReference>
<dbReference type="InterPro" id="IPR005046">
    <property type="entry name" value="DUF285"/>
</dbReference>
<dbReference type="AlphaFoldDB" id="A0A6C0HV78"/>
<evidence type="ECO:0008006" key="2">
    <source>
        <dbReference type="Google" id="ProtNLM"/>
    </source>
</evidence>
<reference evidence="1" key="1">
    <citation type="journal article" date="2020" name="Nature">
        <title>Giant virus diversity and host interactions through global metagenomics.</title>
        <authorList>
            <person name="Schulz F."/>
            <person name="Roux S."/>
            <person name="Paez-Espino D."/>
            <person name="Jungbluth S."/>
            <person name="Walsh D.A."/>
            <person name="Denef V.J."/>
            <person name="McMahon K.D."/>
            <person name="Konstantinidis K.T."/>
            <person name="Eloe-Fadrosh E.A."/>
            <person name="Kyrpides N.C."/>
            <person name="Woyke T."/>
        </authorList>
    </citation>
    <scope>NUCLEOTIDE SEQUENCE</scope>
    <source>
        <strain evidence="1">GVMAG-M-3300023184-16</strain>
    </source>
</reference>
<protein>
    <recommendedName>
        <fullName evidence="2">BspA family leucine-rich repeat surface protein</fullName>
    </recommendedName>
</protein>
<proteinExistence type="predicted"/>
<dbReference type="NCBIfam" id="TIGR02167">
    <property type="entry name" value="Liste_lipo_26"/>
    <property type="match status" value="7"/>
</dbReference>
<dbReference type="InterPro" id="IPR011889">
    <property type="entry name" value="Liste_lipo_26"/>
</dbReference>
<dbReference type="Pfam" id="PF03382">
    <property type="entry name" value="DUF285"/>
    <property type="match status" value="2"/>
</dbReference>
<organism evidence="1">
    <name type="scientific">viral metagenome</name>
    <dbReference type="NCBI Taxonomy" id="1070528"/>
    <lineage>
        <taxon>unclassified sequences</taxon>
        <taxon>metagenomes</taxon>
        <taxon>organismal metagenomes</taxon>
    </lineage>
</organism>
<evidence type="ECO:0000313" key="1">
    <source>
        <dbReference type="EMBL" id="QHT84065.1"/>
    </source>
</evidence>